<name>A0A255G4W4_9ACTN</name>
<evidence type="ECO:0000313" key="2">
    <source>
        <dbReference type="Proteomes" id="UP000215896"/>
    </source>
</evidence>
<gene>
    <name evidence="1" type="ORF">CGZ94_20665</name>
</gene>
<dbReference type="InterPro" id="IPR036388">
    <property type="entry name" value="WH-like_DNA-bd_sf"/>
</dbReference>
<dbReference type="SUPFAM" id="SSF52540">
    <property type="entry name" value="P-loop containing nucleoside triphosphate hydrolases"/>
    <property type="match status" value="1"/>
</dbReference>
<proteinExistence type="predicted"/>
<protein>
    <recommendedName>
        <fullName evidence="3">AAA family ATPase</fullName>
    </recommendedName>
</protein>
<dbReference type="AlphaFoldDB" id="A0A255G4W4"/>
<accession>A0A255G4W4</accession>
<dbReference type="Proteomes" id="UP000215896">
    <property type="component" value="Unassembled WGS sequence"/>
</dbReference>
<dbReference type="Gene3D" id="1.10.10.10">
    <property type="entry name" value="Winged helix-like DNA-binding domain superfamily/Winged helix DNA-binding domain"/>
    <property type="match status" value="1"/>
</dbReference>
<dbReference type="Pfam" id="PF13481">
    <property type="entry name" value="AAA_25"/>
    <property type="match status" value="1"/>
</dbReference>
<organism evidence="1 2">
    <name type="scientific">Enemella evansiae</name>
    <dbReference type="NCBI Taxonomy" id="2016499"/>
    <lineage>
        <taxon>Bacteria</taxon>
        <taxon>Bacillati</taxon>
        <taxon>Actinomycetota</taxon>
        <taxon>Actinomycetes</taxon>
        <taxon>Propionibacteriales</taxon>
        <taxon>Propionibacteriaceae</taxon>
        <taxon>Enemella</taxon>
    </lineage>
</organism>
<evidence type="ECO:0008006" key="3">
    <source>
        <dbReference type="Google" id="ProtNLM"/>
    </source>
</evidence>
<dbReference type="OrthoDB" id="9775547at2"/>
<dbReference type="EMBL" id="NMVO01000019">
    <property type="protein sequence ID" value="OYO07884.1"/>
    <property type="molecule type" value="Genomic_DNA"/>
</dbReference>
<evidence type="ECO:0000313" key="1">
    <source>
        <dbReference type="EMBL" id="OYO07884.1"/>
    </source>
</evidence>
<dbReference type="SUPFAM" id="SSF46785">
    <property type="entry name" value="Winged helix' DNA-binding domain"/>
    <property type="match status" value="1"/>
</dbReference>
<dbReference type="RefSeq" id="WP_094407225.1">
    <property type="nucleotide sequence ID" value="NZ_NMVO01000019.1"/>
</dbReference>
<sequence>MTSETQTPDLLAGLRSGDWLDAQTFPPLAWTVPGLVPEGMSLLVGPPKVGKSWMTLDLALAVASGGRALGRVPVGTPRPVLLLALEDGDRRMQTRCRELLNGAPIPAGLHYLTRVEAGQIHATIRAWLDQLSNFADPLVVLDTLGKTMPRSLPGETDYQRDYRVAGELKRLTDERPGMSLLVVHHDRKAATDDFVQSVSGTNGIAGAADSIVILSRPRVESSALLKVTGRDVEEAEYAVSVTGGHWTLDGETLVEAAQLARQTKATSGLSDRSAEVLRTVEHSPNGIRANEIATKLGISTDDAGRYLRRLRDAGKVASPSRGVFVPPVRSVRVSETPTGVGDPLFGQPDTTDTPCKVCRFPLTAGLVAAGETTHPTCSPEGEPS</sequence>
<dbReference type="Gene3D" id="3.40.50.300">
    <property type="entry name" value="P-loop containing nucleotide triphosphate hydrolases"/>
    <property type="match status" value="1"/>
</dbReference>
<comment type="caution">
    <text evidence="1">The sequence shown here is derived from an EMBL/GenBank/DDBJ whole genome shotgun (WGS) entry which is preliminary data.</text>
</comment>
<dbReference type="InterPro" id="IPR036390">
    <property type="entry name" value="WH_DNA-bd_sf"/>
</dbReference>
<dbReference type="InterPro" id="IPR027417">
    <property type="entry name" value="P-loop_NTPase"/>
</dbReference>
<reference evidence="1 2" key="1">
    <citation type="submission" date="2017-07" db="EMBL/GenBank/DDBJ databases">
        <title>Draft whole genome sequences of clinical Proprionibacteriaceae strains.</title>
        <authorList>
            <person name="Bernier A.-M."/>
            <person name="Bernard K."/>
            <person name="Domingo M.-C."/>
        </authorList>
    </citation>
    <scope>NUCLEOTIDE SEQUENCE [LARGE SCALE GENOMIC DNA]</scope>
    <source>
        <strain evidence="1 2">NML 030167</strain>
    </source>
</reference>
<keyword evidence="2" id="KW-1185">Reference proteome</keyword>